<sequence>LDAVLKRPENVTCAECPTRNPCWASLNLGVFFCLNCSGVHRGLGVHVSKVRSTSMDKWSEENVAFMEKIGNSRANAYWEANVPPGAKPTASEEGDPAVAKYIRDKYELKKF</sequence>
<dbReference type="SUPFAM" id="SSF57863">
    <property type="entry name" value="ArfGap/RecO-like zinc finger"/>
    <property type="match status" value="1"/>
</dbReference>
<keyword evidence="4" id="KW-0862">Zinc</keyword>
<dbReference type="Gene3D" id="1.10.220.150">
    <property type="entry name" value="Arf GTPase activating protein"/>
    <property type="match status" value="1"/>
</dbReference>
<dbReference type="PROSITE" id="PS50115">
    <property type="entry name" value="ARFGAP"/>
    <property type="match status" value="1"/>
</dbReference>
<dbReference type="InterPro" id="IPR038508">
    <property type="entry name" value="ArfGAP_dom_sf"/>
</dbReference>
<evidence type="ECO:0000256" key="2">
    <source>
        <dbReference type="ARBA" id="ARBA00022723"/>
    </source>
</evidence>
<name>C1MVR8_MICPC</name>
<keyword evidence="2" id="KW-0479">Metal-binding</keyword>
<dbReference type="GO" id="GO:0005096">
    <property type="term" value="F:GTPase activator activity"/>
    <property type="evidence" value="ECO:0007669"/>
    <property type="project" value="UniProtKB-KW"/>
</dbReference>
<feature type="non-terminal residue" evidence="7">
    <location>
        <position position="111"/>
    </location>
</feature>
<dbReference type="RefSeq" id="XP_003059796.1">
    <property type="nucleotide sequence ID" value="XM_003059750.1"/>
</dbReference>
<protein>
    <submittedName>
        <fullName evidence="7">Predicted protein</fullName>
    </submittedName>
</protein>
<evidence type="ECO:0000256" key="4">
    <source>
        <dbReference type="ARBA" id="ARBA00022833"/>
    </source>
</evidence>
<dbReference type="SMART" id="SM00105">
    <property type="entry name" value="ArfGap"/>
    <property type="match status" value="1"/>
</dbReference>
<evidence type="ECO:0000313" key="7">
    <source>
        <dbReference type="EMBL" id="EEH55748.1"/>
    </source>
</evidence>
<feature type="non-terminal residue" evidence="7">
    <location>
        <position position="1"/>
    </location>
</feature>
<evidence type="ECO:0000256" key="5">
    <source>
        <dbReference type="PROSITE-ProRule" id="PRU00288"/>
    </source>
</evidence>
<dbReference type="Proteomes" id="UP000001876">
    <property type="component" value="Unassembled WGS sequence"/>
</dbReference>
<reference evidence="7 8" key="1">
    <citation type="journal article" date="2009" name="Science">
        <title>Green evolution and dynamic adaptations revealed by genomes of the marine picoeukaryotes Micromonas.</title>
        <authorList>
            <person name="Worden A.Z."/>
            <person name="Lee J.H."/>
            <person name="Mock T."/>
            <person name="Rouze P."/>
            <person name="Simmons M.P."/>
            <person name="Aerts A.L."/>
            <person name="Allen A.E."/>
            <person name="Cuvelier M.L."/>
            <person name="Derelle E."/>
            <person name="Everett M.V."/>
            <person name="Foulon E."/>
            <person name="Grimwood J."/>
            <person name="Gundlach H."/>
            <person name="Henrissat B."/>
            <person name="Napoli C."/>
            <person name="McDonald S.M."/>
            <person name="Parker M.S."/>
            <person name="Rombauts S."/>
            <person name="Salamov A."/>
            <person name="Von Dassow P."/>
            <person name="Badger J.H."/>
            <person name="Coutinho P.M."/>
            <person name="Demir E."/>
            <person name="Dubchak I."/>
            <person name="Gentemann C."/>
            <person name="Eikrem W."/>
            <person name="Gready J.E."/>
            <person name="John U."/>
            <person name="Lanier W."/>
            <person name="Lindquist E.A."/>
            <person name="Lucas S."/>
            <person name="Mayer K.F."/>
            <person name="Moreau H."/>
            <person name="Not F."/>
            <person name="Otillar R."/>
            <person name="Panaud O."/>
            <person name="Pangilinan J."/>
            <person name="Paulsen I."/>
            <person name="Piegu B."/>
            <person name="Poliakov A."/>
            <person name="Robbens S."/>
            <person name="Schmutz J."/>
            <person name="Toulza E."/>
            <person name="Wyss T."/>
            <person name="Zelensky A."/>
            <person name="Zhou K."/>
            <person name="Armbrust E.V."/>
            <person name="Bhattacharya D."/>
            <person name="Goodenough U.W."/>
            <person name="Van de Peer Y."/>
            <person name="Grigoriev I.V."/>
        </authorList>
    </citation>
    <scope>NUCLEOTIDE SEQUENCE [LARGE SCALE GENOMIC DNA]</scope>
    <source>
        <strain evidence="7 8">CCMP1545</strain>
    </source>
</reference>
<organism evidence="8">
    <name type="scientific">Micromonas pusilla (strain CCMP1545)</name>
    <name type="common">Picoplanktonic green alga</name>
    <dbReference type="NCBI Taxonomy" id="564608"/>
    <lineage>
        <taxon>Eukaryota</taxon>
        <taxon>Viridiplantae</taxon>
        <taxon>Chlorophyta</taxon>
        <taxon>Mamiellophyceae</taxon>
        <taxon>Mamiellales</taxon>
        <taxon>Mamiellaceae</taxon>
        <taxon>Micromonas</taxon>
    </lineage>
</organism>
<feature type="domain" description="Arf-GAP" evidence="6">
    <location>
        <begin position="1"/>
        <end position="111"/>
    </location>
</feature>
<dbReference type="KEGG" id="mpp:MICPUCDRAFT_8892"/>
<dbReference type="PRINTS" id="PR00405">
    <property type="entry name" value="REVINTRACTNG"/>
</dbReference>
<accession>C1MVR8</accession>
<dbReference type="AlphaFoldDB" id="C1MVR8"/>
<dbReference type="EMBL" id="GG663741">
    <property type="protein sequence ID" value="EEH55748.1"/>
    <property type="molecule type" value="Genomic_DNA"/>
</dbReference>
<dbReference type="eggNOG" id="KOG0703">
    <property type="taxonomic scope" value="Eukaryota"/>
</dbReference>
<dbReference type="STRING" id="564608.C1MVR8"/>
<keyword evidence="8" id="KW-1185">Reference proteome</keyword>
<dbReference type="PANTHER" id="PTHR46419">
    <property type="entry name" value="ADP-RIBOSYLATION FACTOR GTPASE-ACTIVATING PROTEIN AGD5"/>
    <property type="match status" value="1"/>
</dbReference>
<keyword evidence="3 5" id="KW-0863">Zinc-finger</keyword>
<dbReference type="OrthoDB" id="10266696at2759"/>
<dbReference type="Pfam" id="PF01412">
    <property type="entry name" value="ArfGap"/>
    <property type="match status" value="1"/>
</dbReference>
<evidence type="ECO:0000259" key="6">
    <source>
        <dbReference type="PROSITE" id="PS50115"/>
    </source>
</evidence>
<dbReference type="InterPro" id="IPR044520">
    <property type="entry name" value="ARF_GAP_AGD5/15"/>
</dbReference>
<dbReference type="FunFam" id="1.10.220.150:FF:000009">
    <property type="entry name" value="stromal membrane-associated protein 1 isoform X1"/>
    <property type="match status" value="1"/>
</dbReference>
<dbReference type="OMA" id="PKPNWAS"/>
<evidence type="ECO:0000256" key="3">
    <source>
        <dbReference type="ARBA" id="ARBA00022771"/>
    </source>
</evidence>
<evidence type="ECO:0000313" key="8">
    <source>
        <dbReference type="Proteomes" id="UP000001876"/>
    </source>
</evidence>
<dbReference type="InterPro" id="IPR001164">
    <property type="entry name" value="ArfGAP_dom"/>
</dbReference>
<dbReference type="InterPro" id="IPR037278">
    <property type="entry name" value="ARFGAP/RecO"/>
</dbReference>
<dbReference type="GO" id="GO:0008270">
    <property type="term" value="F:zinc ion binding"/>
    <property type="evidence" value="ECO:0007669"/>
    <property type="project" value="UniProtKB-KW"/>
</dbReference>
<gene>
    <name evidence="7" type="ORF">MICPUCDRAFT_8892</name>
</gene>
<proteinExistence type="predicted"/>
<evidence type="ECO:0000256" key="1">
    <source>
        <dbReference type="ARBA" id="ARBA00022468"/>
    </source>
</evidence>
<dbReference type="PANTHER" id="PTHR46419:SF2">
    <property type="entry name" value="ADP-RIBOSYLATION FACTOR GTPASE-ACTIVATING PROTEIN AGD5"/>
    <property type="match status" value="1"/>
</dbReference>
<keyword evidence="1" id="KW-0343">GTPase activation</keyword>
<dbReference type="CDD" id="cd08204">
    <property type="entry name" value="ArfGap"/>
    <property type="match status" value="1"/>
</dbReference>
<dbReference type="GeneID" id="9685527"/>